<evidence type="ECO:0000256" key="1">
    <source>
        <dbReference type="SAM" id="MobiDB-lite"/>
    </source>
</evidence>
<comment type="caution">
    <text evidence="2">The sequence shown here is derived from an EMBL/GenBank/DDBJ whole genome shotgun (WGS) entry which is preliminary data.</text>
</comment>
<proteinExistence type="predicted"/>
<organism evidence="2 3">
    <name type="scientific">Amycolatopsis ultiminotia</name>
    <dbReference type="NCBI Taxonomy" id="543629"/>
    <lineage>
        <taxon>Bacteria</taxon>
        <taxon>Bacillati</taxon>
        <taxon>Actinomycetota</taxon>
        <taxon>Actinomycetes</taxon>
        <taxon>Pseudonocardiales</taxon>
        <taxon>Pseudonocardiaceae</taxon>
        <taxon>Amycolatopsis</taxon>
    </lineage>
</organism>
<evidence type="ECO:0000313" key="3">
    <source>
        <dbReference type="Proteomes" id="UP001500689"/>
    </source>
</evidence>
<sequence length="116" mass="12357">MDRSGQSRPSSRIVSTGRSAQRPCWVAGIGLNLRMIAILRAQRNSRKPGCPPIFAGARCPAAGVGRQRSPPAAWVLGTRRPVPGGRLPVLGARGQASIGVSTKMGIFLVVFFWYSA</sequence>
<dbReference type="Proteomes" id="UP001500689">
    <property type="component" value="Unassembled WGS sequence"/>
</dbReference>
<keyword evidence="3" id="KW-1185">Reference proteome</keyword>
<name>A0ABP6VC63_9PSEU</name>
<gene>
    <name evidence="2" type="ORF">GCM10022222_12290</name>
</gene>
<reference evidence="3" key="1">
    <citation type="journal article" date="2019" name="Int. J. Syst. Evol. Microbiol.">
        <title>The Global Catalogue of Microorganisms (GCM) 10K type strain sequencing project: providing services to taxonomists for standard genome sequencing and annotation.</title>
        <authorList>
            <consortium name="The Broad Institute Genomics Platform"/>
            <consortium name="The Broad Institute Genome Sequencing Center for Infectious Disease"/>
            <person name="Wu L."/>
            <person name="Ma J."/>
        </authorList>
    </citation>
    <scope>NUCLEOTIDE SEQUENCE [LARGE SCALE GENOMIC DNA]</scope>
    <source>
        <strain evidence="3">JCM 16898</strain>
    </source>
</reference>
<dbReference type="EMBL" id="BAAAZN010000002">
    <property type="protein sequence ID" value="GAA3530814.1"/>
    <property type="molecule type" value="Genomic_DNA"/>
</dbReference>
<accession>A0ABP6VC63</accession>
<protein>
    <submittedName>
        <fullName evidence="2">Uncharacterized protein</fullName>
    </submittedName>
</protein>
<evidence type="ECO:0000313" key="2">
    <source>
        <dbReference type="EMBL" id="GAA3530814.1"/>
    </source>
</evidence>
<feature type="compositionally biased region" description="Polar residues" evidence="1">
    <location>
        <begin position="1"/>
        <end position="19"/>
    </location>
</feature>
<feature type="region of interest" description="Disordered" evidence="1">
    <location>
        <begin position="1"/>
        <end position="20"/>
    </location>
</feature>